<evidence type="ECO:0000313" key="3">
    <source>
        <dbReference type="EMBL" id="THV24642.1"/>
    </source>
</evidence>
<organism evidence="3 4">
    <name type="scientific">Peteryoungia ipomoeae</name>
    <dbReference type="NCBI Taxonomy" id="1210932"/>
    <lineage>
        <taxon>Bacteria</taxon>
        <taxon>Pseudomonadati</taxon>
        <taxon>Pseudomonadota</taxon>
        <taxon>Alphaproteobacteria</taxon>
        <taxon>Hyphomicrobiales</taxon>
        <taxon>Rhizobiaceae</taxon>
        <taxon>Peteryoungia</taxon>
    </lineage>
</organism>
<dbReference type="CDD" id="cd00077">
    <property type="entry name" value="HDc"/>
    <property type="match status" value="1"/>
</dbReference>
<dbReference type="Gene3D" id="1.10.3210.10">
    <property type="entry name" value="Hypothetical protein af1432"/>
    <property type="match status" value="3"/>
</dbReference>
<dbReference type="InterPro" id="IPR052020">
    <property type="entry name" value="Cyclic_di-GMP/3'3'-cGAMP_PDE"/>
</dbReference>
<evidence type="ECO:0000259" key="2">
    <source>
        <dbReference type="PROSITE" id="PS51832"/>
    </source>
</evidence>
<dbReference type="InterPro" id="IPR003607">
    <property type="entry name" value="HD/PDEase_dom"/>
</dbReference>
<sequence length="448" mass="49252">MATEIRLAEIIEALSHALDMTEGQPAGHSIRCCHIGMAIGRQLGLSERALHDLYFTLLLKDLGCSSNAARICELYLADDLKFKRDFKLVDGSFPQVLRFVLAHTGMRVGLAERFRGLVNILKNGSEIATTLIQTRCERGADIARQMRFSEPVAQGILDLDEHFDGGGKPLGKAGNDIHIFARIALMAQVIDIYFLDSGPEAAVAEVLKRSGGWFDPAVVDAFLRSASEARFWTDLVRPDIERLVLDAEPGREAVYADDDYLDDIAAGFARVIDAKSPFTAGHSERVALFSDMIAEQLDMQPAQRRQLKRAALLHDIGKLGVSNAVLDKPGRLKGDEWEQMKRHAEYSQAILSRIHAFADVAKIGGSHHEKLDGTGYPRGLRGDEIAFDVRIVATADVFDALTADRPYRAALPVAKAFEILWETAGRHHDASCINALERALTSSELIAA</sequence>
<evidence type="ECO:0000259" key="1">
    <source>
        <dbReference type="PROSITE" id="PS51831"/>
    </source>
</evidence>
<dbReference type="RefSeq" id="WP_136596491.1">
    <property type="nucleotide sequence ID" value="NZ_STGV01000001.1"/>
</dbReference>
<dbReference type="InterPro" id="IPR037522">
    <property type="entry name" value="HD_GYP_dom"/>
</dbReference>
<feature type="domain" description="HD" evidence="1">
    <location>
        <begin position="279"/>
        <end position="401"/>
    </location>
</feature>
<dbReference type="SUPFAM" id="SSF109604">
    <property type="entry name" value="HD-domain/PDEase-like"/>
    <property type="match status" value="2"/>
</dbReference>
<dbReference type="Proteomes" id="UP000308828">
    <property type="component" value="Unassembled WGS sequence"/>
</dbReference>
<dbReference type="PROSITE" id="PS51832">
    <property type="entry name" value="HD_GYP"/>
    <property type="match status" value="1"/>
</dbReference>
<feature type="domain" description="HD-GYP" evidence="2">
    <location>
        <begin position="257"/>
        <end position="448"/>
    </location>
</feature>
<dbReference type="PANTHER" id="PTHR45228:SF5">
    <property type="entry name" value="CYCLIC DI-GMP PHOSPHODIESTERASE VC_1348-RELATED"/>
    <property type="match status" value="1"/>
</dbReference>
<dbReference type="SMART" id="SM00471">
    <property type="entry name" value="HDc"/>
    <property type="match status" value="1"/>
</dbReference>
<dbReference type="PROSITE" id="PS51831">
    <property type="entry name" value="HD"/>
    <property type="match status" value="1"/>
</dbReference>
<protein>
    <submittedName>
        <fullName evidence="3">HD-GYP domain-containing protein</fullName>
    </submittedName>
</protein>
<dbReference type="EMBL" id="STGV01000001">
    <property type="protein sequence ID" value="THV24642.1"/>
    <property type="molecule type" value="Genomic_DNA"/>
</dbReference>
<gene>
    <name evidence="3" type="ORF">FAA97_00025</name>
</gene>
<dbReference type="InterPro" id="IPR006674">
    <property type="entry name" value="HD_domain"/>
</dbReference>
<reference evidence="3 4" key="1">
    <citation type="submission" date="2019-04" db="EMBL/GenBank/DDBJ databases">
        <title>Genome sequence of strain shin9-1.</title>
        <authorList>
            <person name="Gao J."/>
            <person name="Sun J."/>
        </authorList>
    </citation>
    <scope>NUCLEOTIDE SEQUENCE [LARGE SCALE GENOMIC DNA]</scope>
    <source>
        <strain evidence="4">shin9-1</strain>
    </source>
</reference>
<dbReference type="GO" id="GO:0008081">
    <property type="term" value="F:phosphoric diester hydrolase activity"/>
    <property type="evidence" value="ECO:0007669"/>
    <property type="project" value="UniProtKB-ARBA"/>
</dbReference>
<dbReference type="PANTHER" id="PTHR45228">
    <property type="entry name" value="CYCLIC DI-GMP PHOSPHODIESTERASE TM_0186-RELATED"/>
    <property type="match status" value="1"/>
</dbReference>
<dbReference type="AlphaFoldDB" id="A0A4S8P7E3"/>
<name>A0A4S8P7E3_9HYPH</name>
<evidence type="ECO:0000313" key="4">
    <source>
        <dbReference type="Proteomes" id="UP000308828"/>
    </source>
</evidence>
<proteinExistence type="predicted"/>
<keyword evidence="4" id="KW-1185">Reference proteome</keyword>
<accession>A0A4S8P7E3</accession>
<comment type="caution">
    <text evidence="3">The sequence shown here is derived from an EMBL/GenBank/DDBJ whole genome shotgun (WGS) entry which is preliminary data.</text>
</comment>
<dbReference type="Pfam" id="PF13487">
    <property type="entry name" value="HD_5"/>
    <property type="match status" value="2"/>
</dbReference>
<dbReference type="OrthoDB" id="9802066at2"/>